<dbReference type="PANTHER" id="PTHR42208:SF1">
    <property type="entry name" value="HEAVY METAL TRANSPORTER"/>
    <property type="match status" value="1"/>
</dbReference>
<dbReference type="KEGG" id="dko:I596_2380"/>
<dbReference type="Pfam" id="PF13386">
    <property type="entry name" value="DsbD_2"/>
    <property type="match status" value="1"/>
</dbReference>
<dbReference type="InterPro" id="IPR036259">
    <property type="entry name" value="MFS_trans_sf"/>
</dbReference>
<dbReference type="PATRIC" id="fig|1300342.3.peg.2319"/>
<feature type="transmembrane region" description="Helical" evidence="1">
    <location>
        <begin position="89"/>
        <end position="106"/>
    </location>
</feature>
<dbReference type="RefSeq" id="WP_067647752.1">
    <property type="nucleotide sequence ID" value="NZ_CP015249.1"/>
</dbReference>
<reference evidence="3 4" key="1">
    <citation type="submission" date="2016-04" db="EMBL/GenBank/DDBJ databases">
        <title>Complete genome sequence of Dokdonella koreensis DS-123T.</title>
        <authorList>
            <person name="Kim J.F."/>
            <person name="Lee H."/>
            <person name="Kwak M.-J."/>
        </authorList>
    </citation>
    <scope>NUCLEOTIDE SEQUENCE [LARGE SCALE GENOMIC DNA]</scope>
    <source>
        <strain evidence="3 4">DS-123</strain>
    </source>
</reference>
<feature type="transmembrane region" description="Helical" evidence="1">
    <location>
        <begin position="137"/>
        <end position="162"/>
    </location>
</feature>
<protein>
    <submittedName>
        <fullName evidence="3">Membrane protein</fullName>
    </submittedName>
</protein>
<sequence length="242" mass="25224">MNAPLTFAAAWLLGLVASGHCALMCGGISGALGIVTAKDRRGRARRWLLLGYQCGRVLSYVLAGLLIGGIGGGIVGLLDGEGVRDALRAGSAAALVLSALVILGRLRDPGDIVGRRVWLRLAPLGRRLMPVSTFPRAVAFGMVWGWMPCGFVYTVLLIAAVSADPAQAALTMFAFGLGTLPAMLAAGWGAPRLMAWSGRRNVRRAAGVALLGCAALVMSGPWLVAMLPGLHGWLPFDCAPLR</sequence>
<feature type="transmembrane region" description="Helical" evidence="1">
    <location>
        <begin position="202"/>
        <end position="224"/>
    </location>
</feature>
<dbReference type="InterPro" id="IPR039447">
    <property type="entry name" value="UreH-like_TM_dom"/>
</dbReference>
<accession>A0A160DV40</accession>
<name>A0A160DV40_9GAMM</name>
<keyword evidence="1" id="KW-0472">Membrane</keyword>
<dbReference type="STRING" id="1300342.I596_2380"/>
<evidence type="ECO:0000259" key="2">
    <source>
        <dbReference type="Pfam" id="PF13386"/>
    </source>
</evidence>
<gene>
    <name evidence="3" type="ORF">I596_2380</name>
</gene>
<organism evidence="3 4">
    <name type="scientific">Dokdonella koreensis DS-123</name>
    <dbReference type="NCBI Taxonomy" id="1300342"/>
    <lineage>
        <taxon>Bacteria</taxon>
        <taxon>Pseudomonadati</taxon>
        <taxon>Pseudomonadota</taxon>
        <taxon>Gammaproteobacteria</taxon>
        <taxon>Lysobacterales</taxon>
        <taxon>Rhodanobacteraceae</taxon>
        <taxon>Dokdonella</taxon>
    </lineage>
</organism>
<feature type="transmembrane region" description="Helical" evidence="1">
    <location>
        <begin position="12"/>
        <end position="36"/>
    </location>
</feature>
<evidence type="ECO:0000256" key="1">
    <source>
        <dbReference type="SAM" id="Phobius"/>
    </source>
</evidence>
<dbReference type="AlphaFoldDB" id="A0A160DV40"/>
<dbReference type="EMBL" id="CP015249">
    <property type="protein sequence ID" value="ANB18388.1"/>
    <property type="molecule type" value="Genomic_DNA"/>
</dbReference>
<keyword evidence="1" id="KW-0812">Transmembrane</keyword>
<dbReference type="SUPFAM" id="SSF103473">
    <property type="entry name" value="MFS general substrate transporter"/>
    <property type="match status" value="1"/>
</dbReference>
<dbReference type="OrthoDB" id="9798690at2"/>
<evidence type="ECO:0000313" key="4">
    <source>
        <dbReference type="Proteomes" id="UP000076830"/>
    </source>
</evidence>
<evidence type="ECO:0000313" key="3">
    <source>
        <dbReference type="EMBL" id="ANB18388.1"/>
    </source>
</evidence>
<feature type="transmembrane region" description="Helical" evidence="1">
    <location>
        <begin position="57"/>
        <end position="77"/>
    </location>
</feature>
<proteinExistence type="predicted"/>
<keyword evidence="4" id="KW-1185">Reference proteome</keyword>
<keyword evidence="1" id="KW-1133">Transmembrane helix</keyword>
<feature type="transmembrane region" description="Helical" evidence="1">
    <location>
        <begin position="168"/>
        <end position="190"/>
    </location>
</feature>
<dbReference type="Proteomes" id="UP000076830">
    <property type="component" value="Chromosome"/>
</dbReference>
<feature type="domain" description="Urease accessory protein UreH-like transmembrane" evidence="2">
    <location>
        <begin position="9"/>
        <end position="211"/>
    </location>
</feature>
<dbReference type="PANTHER" id="PTHR42208">
    <property type="entry name" value="HEAVY METAL TRANSPORTER-RELATED"/>
    <property type="match status" value="1"/>
</dbReference>